<accession>A0A8J4D867</accession>
<name>A0A8J4D867_9CHLO</name>
<evidence type="ECO:0000313" key="3">
    <source>
        <dbReference type="Proteomes" id="UP000722791"/>
    </source>
</evidence>
<feature type="region of interest" description="Disordered" evidence="1">
    <location>
        <begin position="1"/>
        <end position="28"/>
    </location>
</feature>
<sequence length="160" mass="17071">PEPPSPSPPSPEPLSPSPPSPEPPSPSNILDYNYLTTSFVTKARSLYASCDPWILNSLVSALAKSVGLPDGNVTMTCTQQQSSAKISSGTHHRRHLSQEGSKECDPAPVNQPTSFNVDPLRDMVAFRLEAYNAVMLLDWACPLGPVNGSWAVTGSVVRAS</sequence>
<dbReference type="Proteomes" id="UP000722791">
    <property type="component" value="Unassembled WGS sequence"/>
</dbReference>
<protein>
    <submittedName>
        <fullName evidence="2">Uncharacterized protein</fullName>
    </submittedName>
</protein>
<gene>
    <name evidence="2" type="ORF">Vretimale_2658</name>
</gene>
<evidence type="ECO:0000313" key="2">
    <source>
        <dbReference type="EMBL" id="GIL96938.1"/>
    </source>
</evidence>
<feature type="compositionally biased region" description="Basic and acidic residues" evidence="1">
    <location>
        <begin position="96"/>
        <end position="105"/>
    </location>
</feature>
<organism evidence="2 3">
    <name type="scientific">Volvox reticuliferus</name>
    <dbReference type="NCBI Taxonomy" id="1737510"/>
    <lineage>
        <taxon>Eukaryota</taxon>
        <taxon>Viridiplantae</taxon>
        <taxon>Chlorophyta</taxon>
        <taxon>core chlorophytes</taxon>
        <taxon>Chlorophyceae</taxon>
        <taxon>CS clade</taxon>
        <taxon>Chlamydomonadales</taxon>
        <taxon>Volvocaceae</taxon>
        <taxon>Volvox</taxon>
    </lineage>
</organism>
<dbReference type="EMBL" id="BNCQ01000004">
    <property type="protein sequence ID" value="GIL96938.1"/>
    <property type="molecule type" value="Genomic_DNA"/>
</dbReference>
<feature type="compositionally biased region" description="Pro residues" evidence="1">
    <location>
        <begin position="1"/>
        <end position="26"/>
    </location>
</feature>
<evidence type="ECO:0000256" key="1">
    <source>
        <dbReference type="SAM" id="MobiDB-lite"/>
    </source>
</evidence>
<comment type="caution">
    <text evidence="2">The sequence shown here is derived from an EMBL/GenBank/DDBJ whole genome shotgun (WGS) entry which is preliminary data.</text>
</comment>
<reference evidence="2" key="1">
    <citation type="journal article" date="2021" name="Proc. Natl. Acad. Sci. U.S.A.">
        <title>Three genomes in the algal genus Volvox reveal the fate of a haploid sex-determining region after a transition to homothallism.</title>
        <authorList>
            <person name="Yamamoto K."/>
            <person name="Hamaji T."/>
            <person name="Kawai-Toyooka H."/>
            <person name="Matsuzaki R."/>
            <person name="Takahashi F."/>
            <person name="Nishimura Y."/>
            <person name="Kawachi M."/>
            <person name="Noguchi H."/>
            <person name="Minakuchi Y."/>
            <person name="Umen J.G."/>
            <person name="Toyoda A."/>
            <person name="Nozaki H."/>
        </authorList>
    </citation>
    <scope>NUCLEOTIDE SEQUENCE</scope>
    <source>
        <strain evidence="2">NIES-3785</strain>
    </source>
</reference>
<proteinExistence type="predicted"/>
<dbReference type="AlphaFoldDB" id="A0A8J4D867"/>
<feature type="non-terminal residue" evidence="2">
    <location>
        <position position="1"/>
    </location>
</feature>
<feature type="region of interest" description="Disordered" evidence="1">
    <location>
        <begin position="81"/>
        <end position="111"/>
    </location>
</feature>